<comment type="caution">
    <text evidence="2">The sequence shown here is derived from an EMBL/GenBank/DDBJ whole genome shotgun (WGS) entry which is preliminary data.</text>
</comment>
<dbReference type="PANTHER" id="PTHR30290:SF83">
    <property type="entry name" value="ABC TRANSPORTER SUBSTRATE-BINDING PROTEIN"/>
    <property type="match status" value="1"/>
</dbReference>
<dbReference type="Proteomes" id="UP000781104">
    <property type="component" value="Unassembled WGS sequence"/>
</dbReference>
<keyword evidence="3" id="KW-1185">Reference proteome</keyword>
<dbReference type="Gene3D" id="3.10.105.10">
    <property type="entry name" value="Dipeptide-binding Protein, Domain 3"/>
    <property type="match status" value="1"/>
</dbReference>
<dbReference type="EMBL" id="JAEMHH010000010">
    <property type="protein sequence ID" value="MBX6679937.1"/>
    <property type="molecule type" value="Genomic_DNA"/>
</dbReference>
<dbReference type="InterPro" id="IPR030678">
    <property type="entry name" value="Peptide/Ni-bd"/>
</dbReference>
<dbReference type="Gene3D" id="3.40.190.10">
    <property type="entry name" value="Periplasmic binding protein-like II"/>
    <property type="match status" value="1"/>
</dbReference>
<dbReference type="PIRSF" id="PIRSF002741">
    <property type="entry name" value="MppA"/>
    <property type="match status" value="1"/>
</dbReference>
<accession>A0ABS7IQR0</accession>
<evidence type="ECO:0000313" key="2">
    <source>
        <dbReference type="EMBL" id="MBX6679937.1"/>
    </source>
</evidence>
<feature type="domain" description="Solute-binding protein family 5" evidence="1">
    <location>
        <begin position="32"/>
        <end position="405"/>
    </location>
</feature>
<reference evidence="2 3" key="1">
    <citation type="journal article" date="2021" name="Sci. Rep.">
        <title>Genetic and phenotypic analysis of the pathogenic potential of two novel Chlamydia gallinacea strains compared to Chlamydia psittaci.</title>
        <authorList>
            <person name="Heijne M."/>
            <person name="Jelocnik M."/>
            <person name="Umanets A."/>
            <person name="Brouwer M.S.M."/>
            <person name="Dinkla A."/>
            <person name="Harders F."/>
            <person name="van Keulen L.J.M."/>
            <person name="Roest H.J."/>
            <person name="Schaafsma F."/>
            <person name="Velkers F.C."/>
            <person name="van der Goot J.A."/>
            <person name="Pannekoek Y."/>
            <person name="Koets A.P."/>
        </authorList>
    </citation>
    <scope>NUCLEOTIDE SEQUENCE [LARGE SCALE GENOMIC DNA]</scope>
    <source>
        <strain evidence="2 3">NL_F725</strain>
    </source>
</reference>
<dbReference type="InterPro" id="IPR000914">
    <property type="entry name" value="SBP_5_dom"/>
</dbReference>
<dbReference type="Gene3D" id="3.90.76.10">
    <property type="entry name" value="Dipeptide-binding Protein, Domain 1"/>
    <property type="match status" value="1"/>
</dbReference>
<gene>
    <name evidence="2" type="ORF">JG731_00985</name>
</gene>
<protein>
    <submittedName>
        <fullName evidence="2">Peptide ABC transporter substrate-binding protein</fullName>
    </submittedName>
</protein>
<dbReference type="InterPro" id="IPR039424">
    <property type="entry name" value="SBP_5"/>
</dbReference>
<sequence>MSLDPRSACLSKDISIAQALYEGLMREHNHHPQPALATHYTVSDDQTIYTFYLKPSQWSNGDPVTAYDFEESIKQLYQCEVAGSSVFLMGVIKNAQAITKNQLPVEALGIRAINDLTLEITLEQPIPHFLELISYPLFFPVHISLRNYYKTRGTPFPHISNGPFVLHTYHPQNQLIMKKNSRYHEHSAVQLETITFQVVPETHTAMQLLQKKLIDWMGSPWSAPITKEDQNRIPQEKLYKYPVLGTTALICNLNNTLIKNKSLRQALSYAIDKPSLLQFINSGQVAENFLPPSLSTLPIQGAMPQEQRESIAREYFKKAQQELSQKQLSELSIIYPLESASLNAIVQEIQQQIKHVLGISITIQGMEYHSFLDKRNRGDFSLATGKWVANYPRPSSFLAILGNPTPSVSTTSLTHWENPQYNTIVNRLHSHPNENDQYTAENLIKEDLPLIPLYHFEYVYAANPKIHQAYCSPLGHVDIKELVITK</sequence>
<evidence type="ECO:0000259" key="1">
    <source>
        <dbReference type="Pfam" id="PF00496"/>
    </source>
</evidence>
<dbReference type="SUPFAM" id="SSF53850">
    <property type="entry name" value="Periplasmic binding protein-like II"/>
    <property type="match status" value="1"/>
</dbReference>
<organism evidence="2 3">
    <name type="scientific">Chlamydia gallinacea</name>
    <dbReference type="NCBI Taxonomy" id="1457153"/>
    <lineage>
        <taxon>Bacteria</taxon>
        <taxon>Pseudomonadati</taxon>
        <taxon>Chlamydiota</taxon>
        <taxon>Chlamydiia</taxon>
        <taxon>Chlamydiales</taxon>
        <taxon>Chlamydiaceae</taxon>
        <taxon>Chlamydia/Chlamydophila group</taxon>
        <taxon>Chlamydia</taxon>
    </lineage>
</organism>
<dbReference type="PANTHER" id="PTHR30290">
    <property type="entry name" value="PERIPLASMIC BINDING COMPONENT OF ABC TRANSPORTER"/>
    <property type="match status" value="1"/>
</dbReference>
<evidence type="ECO:0000313" key="3">
    <source>
        <dbReference type="Proteomes" id="UP000781104"/>
    </source>
</evidence>
<name>A0ABS7IQR0_9CHLA</name>
<dbReference type="CDD" id="cd08504">
    <property type="entry name" value="PBP2_OppA"/>
    <property type="match status" value="1"/>
</dbReference>
<proteinExistence type="predicted"/>
<dbReference type="Pfam" id="PF00496">
    <property type="entry name" value="SBP_bac_5"/>
    <property type="match status" value="1"/>
</dbReference>